<keyword evidence="8" id="KW-1185">Reference proteome</keyword>
<feature type="transmembrane region" description="Helical" evidence="6">
    <location>
        <begin position="291"/>
        <end position="310"/>
    </location>
</feature>
<feature type="transmembrane region" description="Helical" evidence="6">
    <location>
        <begin position="478"/>
        <end position="507"/>
    </location>
</feature>
<proteinExistence type="predicted"/>
<feature type="transmembrane region" description="Helical" evidence="6">
    <location>
        <begin position="235"/>
        <end position="259"/>
    </location>
</feature>
<keyword evidence="3 6" id="KW-0812">Transmembrane</keyword>
<feature type="transmembrane region" description="Helical" evidence="6">
    <location>
        <begin position="52"/>
        <end position="73"/>
    </location>
</feature>
<dbReference type="Pfam" id="PF01943">
    <property type="entry name" value="Polysacc_synt"/>
    <property type="match status" value="1"/>
</dbReference>
<keyword evidence="4 6" id="KW-1133">Transmembrane helix</keyword>
<comment type="subcellular location">
    <subcellularLocation>
        <location evidence="1">Cell membrane</location>
        <topology evidence="1">Multi-pass membrane protein</topology>
    </subcellularLocation>
</comment>
<comment type="caution">
    <text evidence="7">The sequence shown here is derived from an EMBL/GenBank/DDBJ whole genome shotgun (WGS) entry which is preliminary data.</text>
</comment>
<feature type="transmembrane region" description="Helical" evidence="6">
    <location>
        <begin position="454"/>
        <end position="472"/>
    </location>
</feature>
<evidence type="ECO:0000256" key="2">
    <source>
        <dbReference type="ARBA" id="ARBA00022475"/>
    </source>
</evidence>
<feature type="transmembrane region" description="Helical" evidence="6">
    <location>
        <begin position="330"/>
        <end position="348"/>
    </location>
</feature>
<dbReference type="GO" id="GO:0005886">
    <property type="term" value="C:plasma membrane"/>
    <property type="evidence" value="ECO:0007669"/>
    <property type="project" value="UniProtKB-SubCell"/>
</dbReference>
<dbReference type="InterPro" id="IPR002797">
    <property type="entry name" value="Polysacc_synth"/>
</dbReference>
<sequence length="541" mass="58658">MKPATQSQDFFKGALILTVAALVSKILSAVYRVPFQNIVGDVGFYIYQQVYPFYGGLLVLSTYGFPVVISKLYTEQLVKGNKEKAARLLLISLFFLCVLGLILFCFFYFGAEWLAGVMGDQKLALLFRIVAIPFLVFPFISVLRGYFQGRGNMVPTALSQVGEQFIRVLTILLLALLLVRSGYSLYMAGGGAVIGSITGGIVSCFILATFYMRARDISILGRHEIVQTAREALPVIKTLTVQGFAFSISGMALILMQLADSLNLLNQLVSSGLSEEAAKKAKGVFDRGQPLIQLGTVVATSFALSLVPAISGEKLRNRKGQVLQNVRISLQLSLLVGAAASIGLYSIIEPTNIMLYRNSDGSNVLALLSFIILPGSIMITVIGVLQGLNHSMFPALIILGGFLAKYSLNFFLIPLWGTNGAAMATMIAMAFMMAVLAGRLRTILKGPILSGSSILRILLASGAMGLFLQVYLKLTDFFYLYLAPLRLAAALQAVSAVVFGAALYLIIVIKFRVLKETELLMLPFGSKLLFLLPKKTGDDGR</sequence>
<accession>A0A4R2AVM6</accession>
<dbReference type="Proteomes" id="UP000295689">
    <property type="component" value="Unassembled WGS sequence"/>
</dbReference>
<dbReference type="RefSeq" id="WP_132011494.1">
    <property type="nucleotide sequence ID" value="NZ_JABUHM010000023.1"/>
</dbReference>
<dbReference type="AlphaFoldDB" id="A0A4R2AVM6"/>
<dbReference type="EMBL" id="SLVV01000023">
    <property type="protein sequence ID" value="TCN17665.1"/>
    <property type="molecule type" value="Genomic_DNA"/>
</dbReference>
<feature type="transmembrane region" description="Helical" evidence="6">
    <location>
        <begin position="422"/>
        <end position="442"/>
    </location>
</feature>
<evidence type="ECO:0000256" key="5">
    <source>
        <dbReference type="ARBA" id="ARBA00023136"/>
    </source>
</evidence>
<organism evidence="7 8">
    <name type="scientific">Mesobacillus foraminis</name>
    <dbReference type="NCBI Taxonomy" id="279826"/>
    <lineage>
        <taxon>Bacteria</taxon>
        <taxon>Bacillati</taxon>
        <taxon>Bacillota</taxon>
        <taxon>Bacilli</taxon>
        <taxon>Bacillales</taxon>
        <taxon>Bacillaceae</taxon>
        <taxon>Mesobacillus</taxon>
    </lineage>
</organism>
<dbReference type="PIRSF" id="PIRSF038958">
    <property type="entry name" value="PG_synth_SpoVB"/>
    <property type="match status" value="1"/>
</dbReference>
<protein>
    <submittedName>
        <fullName evidence="7">O-antigen/teichoic acid export membrane protein</fullName>
    </submittedName>
</protein>
<gene>
    <name evidence="7" type="ORF">EV146_1237</name>
</gene>
<dbReference type="CDD" id="cd13124">
    <property type="entry name" value="MATE_SpoVB_like"/>
    <property type="match status" value="1"/>
</dbReference>
<evidence type="ECO:0000256" key="1">
    <source>
        <dbReference type="ARBA" id="ARBA00004651"/>
    </source>
</evidence>
<dbReference type="InterPro" id="IPR050833">
    <property type="entry name" value="Poly_Biosynth_Transport"/>
</dbReference>
<feature type="transmembrane region" description="Helical" evidence="6">
    <location>
        <begin position="192"/>
        <end position="214"/>
    </location>
</feature>
<evidence type="ECO:0000256" key="3">
    <source>
        <dbReference type="ARBA" id="ARBA00022692"/>
    </source>
</evidence>
<keyword evidence="2" id="KW-1003">Cell membrane</keyword>
<dbReference type="PANTHER" id="PTHR30250:SF29">
    <property type="entry name" value="POLYSACCHARIDE BIOSYNTHESIS PROTEIN C-TERMINAL DOMAIN-CONTAINING PROTEIN"/>
    <property type="match status" value="1"/>
</dbReference>
<evidence type="ECO:0000313" key="8">
    <source>
        <dbReference type="Proteomes" id="UP000295689"/>
    </source>
</evidence>
<feature type="transmembrane region" description="Helical" evidence="6">
    <location>
        <begin position="392"/>
        <end position="416"/>
    </location>
</feature>
<feature type="transmembrane region" description="Helical" evidence="6">
    <location>
        <begin position="364"/>
        <end position="385"/>
    </location>
</feature>
<dbReference type="InterPro" id="IPR024923">
    <property type="entry name" value="PG_synth_SpoVB"/>
</dbReference>
<evidence type="ECO:0000313" key="7">
    <source>
        <dbReference type="EMBL" id="TCN17665.1"/>
    </source>
</evidence>
<evidence type="ECO:0000256" key="4">
    <source>
        <dbReference type="ARBA" id="ARBA00022989"/>
    </source>
</evidence>
<dbReference type="PANTHER" id="PTHR30250">
    <property type="entry name" value="PST FAMILY PREDICTED COLANIC ACID TRANSPORTER"/>
    <property type="match status" value="1"/>
</dbReference>
<name>A0A4R2AVM6_9BACI</name>
<feature type="transmembrane region" description="Helical" evidence="6">
    <location>
        <begin position="85"/>
        <end position="111"/>
    </location>
</feature>
<evidence type="ECO:0000256" key="6">
    <source>
        <dbReference type="SAM" id="Phobius"/>
    </source>
</evidence>
<feature type="transmembrane region" description="Helical" evidence="6">
    <location>
        <begin position="123"/>
        <end position="147"/>
    </location>
</feature>
<reference evidence="7 8" key="1">
    <citation type="journal article" date="2015" name="Stand. Genomic Sci.">
        <title>Genomic Encyclopedia of Bacterial and Archaeal Type Strains, Phase III: the genomes of soil and plant-associated and newly described type strains.</title>
        <authorList>
            <person name="Whitman W.B."/>
            <person name="Woyke T."/>
            <person name="Klenk H.P."/>
            <person name="Zhou Y."/>
            <person name="Lilburn T.G."/>
            <person name="Beck B.J."/>
            <person name="De Vos P."/>
            <person name="Vandamme P."/>
            <person name="Eisen J.A."/>
            <person name="Garrity G."/>
            <person name="Hugenholtz P."/>
            <person name="Kyrpides N.C."/>
        </authorList>
    </citation>
    <scope>NUCLEOTIDE SEQUENCE [LARGE SCALE GENOMIC DNA]</scope>
    <source>
        <strain evidence="7 8">CV53</strain>
    </source>
</reference>
<feature type="transmembrane region" description="Helical" evidence="6">
    <location>
        <begin position="168"/>
        <end position="186"/>
    </location>
</feature>
<keyword evidence="5 6" id="KW-0472">Membrane</keyword>